<dbReference type="Gene3D" id="1.10.3210.10">
    <property type="entry name" value="Hypothetical protein af1432"/>
    <property type="match status" value="1"/>
</dbReference>
<evidence type="ECO:0000313" key="4">
    <source>
        <dbReference type="Proteomes" id="UP000699462"/>
    </source>
</evidence>
<name>A0A8T0E067_9TREM</name>
<dbReference type="EMBL" id="JTDF01000151">
    <property type="protein sequence ID" value="KAF8572161.1"/>
    <property type="molecule type" value="Genomic_DNA"/>
</dbReference>
<gene>
    <name evidence="3" type="ORF">P879_00100</name>
</gene>
<dbReference type="GO" id="GO:0008832">
    <property type="term" value="F:dGTPase activity"/>
    <property type="evidence" value="ECO:0007669"/>
    <property type="project" value="TreeGrafter"/>
</dbReference>
<evidence type="ECO:0000259" key="2">
    <source>
        <dbReference type="SMART" id="SM00471"/>
    </source>
</evidence>
<reference evidence="3 4" key="1">
    <citation type="submission" date="2019-07" db="EMBL/GenBank/DDBJ databases">
        <title>Annotation for the trematode Paragonimus westermani.</title>
        <authorList>
            <person name="Choi Y.-J."/>
        </authorList>
    </citation>
    <scope>NUCLEOTIDE SEQUENCE [LARGE SCALE GENOMIC DNA]</scope>
    <source>
        <strain evidence="3">180907_Pwestermani</strain>
    </source>
</reference>
<keyword evidence="4" id="KW-1185">Reference proteome</keyword>
<dbReference type="SUPFAM" id="SSF109604">
    <property type="entry name" value="HD-domain/PDEase-like"/>
    <property type="match status" value="1"/>
</dbReference>
<proteinExistence type="inferred from homology"/>
<dbReference type="OrthoDB" id="9991235at2759"/>
<dbReference type="PANTHER" id="PTHR11373:SF4">
    <property type="entry name" value="DEOXYNUCLEOSIDE TRIPHOSPHATE TRIPHOSPHOHYDROLASE SAMHD1"/>
    <property type="match status" value="1"/>
</dbReference>
<organism evidence="3 4">
    <name type="scientific">Paragonimus westermani</name>
    <dbReference type="NCBI Taxonomy" id="34504"/>
    <lineage>
        <taxon>Eukaryota</taxon>
        <taxon>Metazoa</taxon>
        <taxon>Spiralia</taxon>
        <taxon>Lophotrochozoa</taxon>
        <taxon>Platyhelminthes</taxon>
        <taxon>Trematoda</taxon>
        <taxon>Digenea</taxon>
        <taxon>Plagiorchiida</taxon>
        <taxon>Troglotremata</taxon>
        <taxon>Troglotrematidae</taxon>
        <taxon>Paragonimus</taxon>
    </lineage>
</organism>
<dbReference type="SMART" id="SM00471">
    <property type="entry name" value="HDc"/>
    <property type="match status" value="1"/>
</dbReference>
<dbReference type="AlphaFoldDB" id="A0A8T0E067"/>
<comment type="similarity">
    <text evidence="1">Belongs to the SAMHD1 family.</text>
</comment>
<evidence type="ECO:0000256" key="1">
    <source>
        <dbReference type="ARBA" id="ARBA00005776"/>
    </source>
</evidence>
<dbReference type="GO" id="GO:0006203">
    <property type="term" value="P:dGTP catabolic process"/>
    <property type="evidence" value="ECO:0007669"/>
    <property type="project" value="TreeGrafter"/>
</dbReference>
<dbReference type="InterPro" id="IPR006674">
    <property type="entry name" value="HD_domain"/>
</dbReference>
<dbReference type="Pfam" id="PF01966">
    <property type="entry name" value="HD"/>
    <property type="match status" value="1"/>
</dbReference>
<evidence type="ECO:0000313" key="3">
    <source>
        <dbReference type="EMBL" id="KAF8572161.1"/>
    </source>
</evidence>
<sequence length="567" mass="64999">MRPPKIVQDAVHGMIELEPLIQLIVDTPEFQRLREIRQLGLAYLVFPSCQHTRFEHSIGTYHMAKRLTNAIQSDANYSGPKLSDAELMAVKVAAICHDLGHGPFSHSWETHVRRGGIKFRKYKHEKLSCRIFERIVHNNPTLRNDLAEAGVDLELVKSLILGGPPKCSEPDLAQKPYIYEILSNNANGMDVDKWDYLLRDCLHAGLGHGCVTVDLERFMHFCRPAPHPVSPRCAQPKAEEDEENCQLHELSDHSSHHQWHLSFRDTELENVLRTFGLRQHLHQKLYQHKTVTSISHMASDLLDLVDPVLELRAISLRALESDKPEDLDAFLQLHDSLLWDIYYKRFSMLTPGLPIPEALEKAHKLVYRILSRQLYVYVDSVFEVHTDDSYHKGSVNTDRIETNLRSVVACTGIREPFLSETLPPDCRLVGRIPLCQDYAWIAWNRFLTSNLHQPENTASQILDEIFSRLPAETMIRDKAELLVAKSSFTSNSTPHAPQFYFYTRTGQTFVYEEPLRVVHAYRLYWRAPTCDPAASPSKLSATVVALIKAFDSWHRENIGDRHIKSIS</sequence>
<comment type="caution">
    <text evidence="3">The sequence shown here is derived from an EMBL/GenBank/DDBJ whole genome shotgun (WGS) entry which is preliminary data.</text>
</comment>
<dbReference type="GO" id="GO:0005634">
    <property type="term" value="C:nucleus"/>
    <property type="evidence" value="ECO:0007669"/>
    <property type="project" value="TreeGrafter"/>
</dbReference>
<feature type="domain" description="HD/PDEase" evidence="2">
    <location>
        <begin position="49"/>
        <end position="206"/>
    </location>
</feature>
<protein>
    <recommendedName>
        <fullName evidence="2">HD/PDEase domain-containing protein</fullName>
    </recommendedName>
</protein>
<dbReference type="InterPro" id="IPR003607">
    <property type="entry name" value="HD/PDEase_dom"/>
</dbReference>
<dbReference type="CDD" id="cd00077">
    <property type="entry name" value="HDc"/>
    <property type="match status" value="1"/>
</dbReference>
<dbReference type="InterPro" id="IPR050135">
    <property type="entry name" value="dGTPase-like"/>
</dbReference>
<accession>A0A8T0E067</accession>
<dbReference type="PANTHER" id="PTHR11373">
    <property type="entry name" value="DEOXYNUCLEOSIDE TRIPHOSPHATE TRIPHOSPHOHYDROLASE"/>
    <property type="match status" value="1"/>
</dbReference>
<dbReference type="Proteomes" id="UP000699462">
    <property type="component" value="Unassembled WGS sequence"/>
</dbReference>